<protein>
    <recommendedName>
        <fullName evidence="7">Transcription elongation factor GreA</fullName>
    </recommendedName>
</protein>
<evidence type="ECO:0000256" key="1">
    <source>
        <dbReference type="ARBA" id="ARBA00023015"/>
    </source>
</evidence>
<evidence type="ECO:0000313" key="5">
    <source>
        <dbReference type="EMBL" id="HAV91769.1"/>
    </source>
</evidence>
<evidence type="ECO:0000313" key="6">
    <source>
        <dbReference type="Proteomes" id="UP000264062"/>
    </source>
</evidence>
<dbReference type="GO" id="GO:0032784">
    <property type="term" value="P:regulation of DNA-templated transcription elongation"/>
    <property type="evidence" value="ECO:0007669"/>
    <property type="project" value="InterPro"/>
</dbReference>
<dbReference type="Pfam" id="PF01272">
    <property type="entry name" value="GreA_GreB"/>
    <property type="match status" value="1"/>
</dbReference>
<proteinExistence type="predicted"/>
<name>A0A350H8A3_UNCW3</name>
<dbReference type="SUPFAM" id="SSF54534">
    <property type="entry name" value="FKBP-like"/>
    <property type="match status" value="1"/>
</dbReference>
<keyword evidence="2" id="KW-0804">Transcription</keyword>
<comment type="caution">
    <text evidence="5">The sequence shown here is derived from an EMBL/GenBank/DDBJ whole genome shotgun (WGS) entry which is preliminary data.</text>
</comment>
<evidence type="ECO:0000259" key="4">
    <source>
        <dbReference type="Pfam" id="PF03449"/>
    </source>
</evidence>
<dbReference type="Pfam" id="PF03449">
    <property type="entry name" value="GreA_GreB_N"/>
    <property type="match status" value="1"/>
</dbReference>
<accession>A0A350H8A3</accession>
<dbReference type="PANTHER" id="PTHR30437:SF4">
    <property type="entry name" value="TRANSCRIPTION ELONGATION FACTOR GREA"/>
    <property type="match status" value="1"/>
</dbReference>
<dbReference type="InterPro" id="IPR036953">
    <property type="entry name" value="GreA/GreB_C_sf"/>
</dbReference>
<dbReference type="GO" id="GO:0003677">
    <property type="term" value="F:DNA binding"/>
    <property type="evidence" value="ECO:0007669"/>
    <property type="project" value="InterPro"/>
</dbReference>
<reference evidence="5 6" key="1">
    <citation type="journal article" date="2018" name="Nat. Biotechnol.">
        <title>A standardized bacterial taxonomy based on genome phylogeny substantially revises the tree of life.</title>
        <authorList>
            <person name="Parks D.H."/>
            <person name="Chuvochina M."/>
            <person name="Waite D.W."/>
            <person name="Rinke C."/>
            <person name="Skarshewski A."/>
            <person name="Chaumeil P.A."/>
            <person name="Hugenholtz P."/>
        </authorList>
    </citation>
    <scope>NUCLEOTIDE SEQUENCE [LARGE SCALE GENOMIC DNA]</scope>
    <source>
        <strain evidence="5">UBA9956</strain>
    </source>
</reference>
<feature type="domain" description="Transcription elongation factor GreA/GreB C-terminal" evidence="3">
    <location>
        <begin position="699"/>
        <end position="754"/>
    </location>
</feature>
<dbReference type="GO" id="GO:0070063">
    <property type="term" value="F:RNA polymerase binding"/>
    <property type="evidence" value="ECO:0007669"/>
    <property type="project" value="InterPro"/>
</dbReference>
<feature type="domain" description="Transcription elongation factor GreA/GreB N-terminal" evidence="4">
    <location>
        <begin position="624"/>
        <end position="689"/>
    </location>
</feature>
<dbReference type="AlphaFoldDB" id="A0A350H8A3"/>
<evidence type="ECO:0008006" key="7">
    <source>
        <dbReference type="Google" id="ProtNLM"/>
    </source>
</evidence>
<evidence type="ECO:0000259" key="3">
    <source>
        <dbReference type="Pfam" id="PF01272"/>
    </source>
</evidence>
<evidence type="ECO:0000256" key="2">
    <source>
        <dbReference type="ARBA" id="ARBA00023163"/>
    </source>
</evidence>
<organism evidence="5 6">
    <name type="scientific">candidate division WOR-3 bacterium</name>
    <dbReference type="NCBI Taxonomy" id="2052148"/>
    <lineage>
        <taxon>Bacteria</taxon>
        <taxon>Bacteria division WOR-3</taxon>
    </lineage>
</organism>
<dbReference type="EMBL" id="DMZY01000035">
    <property type="protein sequence ID" value="HAV91769.1"/>
    <property type="molecule type" value="Genomic_DNA"/>
</dbReference>
<dbReference type="InterPro" id="IPR036805">
    <property type="entry name" value="Tscrpt_elong_fac_GreA/B_N_sf"/>
</dbReference>
<sequence length="769" mass="91575">MEKNLLFGNDISAQALQSNAFRADLQRIYNKKKNEVSQMSYNNIEKYYEEKKHDRVLKEFTPMAQECTEQHILRLFLRSANIIGKKVYDIVNEELMKSDLDYMYNRFIHEKEFPKASGIKILNMILSNDRKDILDEFILMYMEKYEESPVFESLYEYVINNKNKEIIMDYVNSVEVSKENVYFNLVKLILNGKDPVPFLEKSASPEISIASYEHFLKDRELTSETFKKFESGTKFKNEMFVLFENDLYKIEKFEFESRIFHLKDKLGRKKQVNYSVVAEKTNPIEKDDFRVYKFFKPEEARDIEPCRLVTMILKYKNSALDKTQLKDELVYIFGKDASSYITKNKKNLEQCEAIEIIYEKPERFMLSLEEGNLISNKIKRMKTISQVKEYLLIAMKNREIEEDDRERIISHIEMIKDKHKNEILHLVTGDDKYAEAAEPEELKNATYMKFIFDALMKKFAKENISEEDFEIIERLDVSHIEKMYLSLSKENIRIFTEFTQKAFRLAKNLKMIEWYLSYHVSESLQEMDPDYILLRSIMISNDVYAMKKTDEYLNFIRKFLFDPKKEKFLELVKTTNYDTGKRIFDEFMRTLYLNDYQKDEIRRQIYSFRPDYRDYKISDFMLSSQKSIKRKQEEFADITEKTLPKLSKTIQEAAALGDLSENSEYKFAREQYRLFSLRAEELKSKLSKVEPIDFASIKGDKVEAGTVVTIIIKSENREKTYNVLGIFDVDVDNDIISYKSPLVQKILGMKKNEENEEYKILDIKKFKED</sequence>
<dbReference type="InterPro" id="IPR001437">
    <property type="entry name" value="Tscrpt_elong_fac_GreA/B_C"/>
</dbReference>
<dbReference type="Gene3D" id="1.10.287.180">
    <property type="entry name" value="Transcription elongation factor, GreA/GreB, N-terminal domain"/>
    <property type="match status" value="1"/>
</dbReference>
<gene>
    <name evidence="5" type="ORF">DCW38_01115</name>
</gene>
<dbReference type="Gene3D" id="3.10.50.30">
    <property type="entry name" value="Transcription elongation factor, GreA/GreB, C-terminal domain"/>
    <property type="match status" value="1"/>
</dbReference>
<dbReference type="Proteomes" id="UP000264062">
    <property type="component" value="Unassembled WGS sequence"/>
</dbReference>
<dbReference type="InterPro" id="IPR022691">
    <property type="entry name" value="Tscrpt_elong_fac_GreA/B_N"/>
</dbReference>
<dbReference type="InterPro" id="IPR023459">
    <property type="entry name" value="Tscrpt_elong_fac_GreA/B_fam"/>
</dbReference>
<dbReference type="PANTHER" id="PTHR30437">
    <property type="entry name" value="TRANSCRIPTION ELONGATION FACTOR GREA"/>
    <property type="match status" value="1"/>
</dbReference>
<dbReference type="SUPFAM" id="SSF46557">
    <property type="entry name" value="GreA transcript cleavage protein, N-terminal domain"/>
    <property type="match status" value="1"/>
</dbReference>
<dbReference type="GO" id="GO:0006354">
    <property type="term" value="P:DNA-templated transcription elongation"/>
    <property type="evidence" value="ECO:0007669"/>
    <property type="project" value="TreeGrafter"/>
</dbReference>
<keyword evidence="1" id="KW-0805">Transcription regulation</keyword>